<accession>A0A0L0SRP8</accession>
<evidence type="ECO:0000256" key="1">
    <source>
        <dbReference type="SAM" id="MobiDB-lite"/>
    </source>
</evidence>
<dbReference type="AlphaFoldDB" id="A0A0L0SRP8"/>
<organism evidence="2 3">
    <name type="scientific">Allomyces macrogynus (strain ATCC 38327)</name>
    <name type="common">Allomyces javanicus var. macrogynus</name>
    <dbReference type="NCBI Taxonomy" id="578462"/>
    <lineage>
        <taxon>Eukaryota</taxon>
        <taxon>Fungi</taxon>
        <taxon>Fungi incertae sedis</taxon>
        <taxon>Blastocladiomycota</taxon>
        <taxon>Blastocladiomycetes</taxon>
        <taxon>Blastocladiales</taxon>
        <taxon>Blastocladiaceae</taxon>
        <taxon>Allomyces</taxon>
    </lineage>
</organism>
<dbReference type="Proteomes" id="UP000054350">
    <property type="component" value="Unassembled WGS sequence"/>
</dbReference>
<evidence type="ECO:0000313" key="2">
    <source>
        <dbReference type="EMBL" id="KNE65238.1"/>
    </source>
</evidence>
<proteinExistence type="predicted"/>
<keyword evidence="3" id="KW-1185">Reference proteome</keyword>
<feature type="region of interest" description="Disordered" evidence="1">
    <location>
        <begin position="58"/>
        <end position="146"/>
    </location>
</feature>
<sequence length="146" mass="15113">MRHRRRRSRSERLLRIRESAPPGPNLLDDPTGEHALVVADAPLAPLAVLPMTEAEHQALATGNIHPEGVGKKPDTSTSQTRPGAARAVPGRAGSLTAAPTNPAALRGRRIDRPASISSAPGSRPLPGAGTAPGSRPGRFLATATPV</sequence>
<reference evidence="3" key="2">
    <citation type="submission" date="2009-11" db="EMBL/GenBank/DDBJ databases">
        <title>The Genome Sequence of Allomyces macrogynus strain ATCC 38327.</title>
        <authorList>
            <consortium name="The Broad Institute Genome Sequencing Platform"/>
            <person name="Russ C."/>
            <person name="Cuomo C."/>
            <person name="Shea T."/>
            <person name="Young S.K."/>
            <person name="Zeng Q."/>
            <person name="Koehrsen M."/>
            <person name="Haas B."/>
            <person name="Borodovsky M."/>
            <person name="Guigo R."/>
            <person name="Alvarado L."/>
            <person name="Berlin A."/>
            <person name="Borenstein D."/>
            <person name="Chen Z."/>
            <person name="Engels R."/>
            <person name="Freedman E."/>
            <person name="Gellesch M."/>
            <person name="Goldberg J."/>
            <person name="Griggs A."/>
            <person name="Gujja S."/>
            <person name="Heiman D."/>
            <person name="Hepburn T."/>
            <person name="Howarth C."/>
            <person name="Jen D."/>
            <person name="Larson L."/>
            <person name="Lewis B."/>
            <person name="Mehta T."/>
            <person name="Park D."/>
            <person name="Pearson M."/>
            <person name="Roberts A."/>
            <person name="Saif S."/>
            <person name="Shenoy N."/>
            <person name="Sisk P."/>
            <person name="Stolte C."/>
            <person name="Sykes S."/>
            <person name="Walk T."/>
            <person name="White J."/>
            <person name="Yandava C."/>
            <person name="Burger G."/>
            <person name="Gray M.W."/>
            <person name="Holland P.W.H."/>
            <person name="King N."/>
            <person name="Lang F.B.F."/>
            <person name="Roger A.J."/>
            <person name="Ruiz-Trillo I."/>
            <person name="Lander E."/>
            <person name="Nusbaum C."/>
        </authorList>
    </citation>
    <scope>NUCLEOTIDE SEQUENCE [LARGE SCALE GENOMIC DNA]</scope>
    <source>
        <strain evidence="3">ATCC 38327</strain>
    </source>
</reference>
<feature type="compositionally biased region" description="Low complexity" evidence="1">
    <location>
        <begin position="81"/>
        <end position="93"/>
    </location>
</feature>
<evidence type="ECO:0000313" key="3">
    <source>
        <dbReference type="Proteomes" id="UP000054350"/>
    </source>
</evidence>
<feature type="region of interest" description="Disordered" evidence="1">
    <location>
        <begin position="1"/>
        <end position="31"/>
    </location>
</feature>
<dbReference type="VEuPathDB" id="FungiDB:AMAG_19446"/>
<protein>
    <submittedName>
        <fullName evidence="2">Uncharacterized protein</fullName>
    </submittedName>
</protein>
<dbReference type="EMBL" id="GG745346">
    <property type="protein sequence ID" value="KNE65238.1"/>
    <property type="molecule type" value="Genomic_DNA"/>
</dbReference>
<name>A0A0L0SRP8_ALLM3</name>
<gene>
    <name evidence="2" type="ORF">AMAG_19446</name>
</gene>
<reference evidence="2 3" key="1">
    <citation type="submission" date="2009-11" db="EMBL/GenBank/DDBJ databases">
        <title>Annotation of Allomyces macrogynus ATCC 38327.</title>
        <authorList>
            <consortium name="The Broad Institute Genome Sequencing Platform"/>
            <person name="Russ C."/>
            <person name="Cuomo C."/>
            <person name="Burger G."/>
            <person name="Gray M.W."/>
            <person name="Holland P.W.H."/>
            <person name="King N."/>
            <person name="Lang F.B.F."/>
            <person name="Roger A.J."/>
            <person name="Ruiz-Trillo I."/>
            <person name="Young S.K."/>
            <person name="Zeng Q."/>
            <person name="Gargeya S."/>
            <person name="Fitzgerald M."/>
            <person name="Haas B."/>
            <person name="Abouelleil A."/>
            <person name="Alvarado L."/>
            <person name="Arachchi H.M."/>
            <person name="Berlin A."/>
            <person name="Chapman S.B."/>
            <person name="Gearin G."/>
            <person name="Goldberg J."/>
            <person name="Griggs A."/>
            <person name="Gujja S."/>
            <person name="Hansen M."/>
            <person name="Heiman D."/>
            <person name="Howarth C."/>
            <person name="Larimer J."/>
            <person name="Lui A."/>
            <person name="MacDonald P.J.P."/>
            <person name="McCowen C."/>
            <person name="Montmayeur A."/>
            <person name="Murphy C."/>
            <person name="Neiman D."/>
            <person name="Pearson M."/>
            <person name="Priest M."/>
            <person name="Roberts A."/>
            <person name="Saif S."/>
            <person name="Shea T."/>
            <person name="Sisk P."/>
            <person name="Stolte C."/>
            <person name="Sykes S."/>
            <person name="Wortman J."/>
            <person name="Nusbaum C."/>
            <person name="Birren B."/>
        </authorList>
    </citation>
    <scope>NUCLEOTIDE SEQUENCE [LARGE SCALE GENOMIC DNA]</scope>
    <source>
        <strain evidence="2 3">ATCC 38327</strain>
    </source>
</reference>